<dbReference type="PANTHER" id="PTHR30032">
    <property type="entry name" value="N-ACETYLMURAMOYL-L-ALANINE AMIDASE-RELATED"/>
    <property type="match status" value="1"/>
</dbReference>
<dbReference type="RefSeq" id="WP_173163692.1">
    <property type="nucleotide sequence ID" value="NZ_CP053716.1"/>
</dbReference>
<dbReference type="PANTHER" id="PTHR30032:SF8">
    <property type="entry name" value="GERMINATION-SPECIFIC N-ACETYLMURAMOYL-L-ALANINE AMIDASE"/>
    <property type="match status" value="1"/>
</dbReference>
<feature type="domain" description="Long Rib" evidence="2">
    <location>
        <begin position="189"/>
        <end position="278"/>
    </location>
</feature>
<dbReference type="AlphaFoldDB" id="A0A6M8J5J8"/>
<keyword evidence="1" id="KW-0732">Signal</keyword>
<dbReference type="Proteomes" id="UP000503297">
    <property type="component" value="Chromosome"/>
</dbReference>
<dbReference type="InterPro" id="IPR007253">
    <property type="entry name" value="Cell_wall-bd_2"/>
</dbReference>
<evidence type="ECO:0000259" key="2">
    <source>
        <dbReference type="Pfam" id="PF18957"/>
    </source>
</evidence>
<name>A0A6M8J5J8_9ACTN</name>
<evidence type="ECO:0000313" key="3">
    <source>
        <dbReference type="EMBL" id="QKF06958.1"/>
    </source>
</evidence>
<feature type="chain" id="PRO_5026731211" evidence="1">
    <location>
        <begin position="30"/>
        <end position="732"/>
    </location>
</feature>
<sequence>MKTSNTGKGLCSAVLACGLVLSAPLSALALDRVPEGPAAPLAAADDAAEQLAVTLDLTVMLENAENEVVERNLKGATWRLHRIVPEGQTAPEPIEIKQSDHTDDPLASFTGIHWVSKLAPGDYRLEFVGIDSTKLPSKYYVARQSTKVFKVHKYSTDHVSNITLREGEKPDYIPEDDYSNYFTPSYSSDPNGTEFTVAAGKTLNVPAPTNVLGNMAMPKGMRYRSSDIQHPHFVTVNPDGTLKIAPDKLERQGVHDIVVWAVYPDGSWDRIFAKVRVTEATDDGDEPIAPLPKVTGTATVKQATPEGLVAEAQLEGLVSNDLPAGFYVGLIERGTELDPTMIPQGAVHVKDVDGSGKATVAIKAVAPEKLDRTKQYDLLVWKSHGRPGAELNRAVLPLAITSAQWDAIMAGRKPQPGADLEKARLAGANAFGTMQKIHEAGWKGETGGTVVVAAFEGYWDALAASGLAGFDKAPVVMTYGDRLSPEAEAILRAARPSKVYVMGGEAAVSEGVRGAIDAAAGVESQRIAGDTATGTAAKAALAGKGRWAGDTAILATNDGYWDALAAAPYAYAKRAPIFLTEGAAKVSDETLRAMKELGIKNVLLMGGEAAVGKDVQTQLEAEGITTAQRFAGSTAVDTSVRFATWALDNGLAAEGVGLATVSGYWDALTGAALCGKNGSPLVIVNDGSDAQTKAVTSFLKEKGPKSGKAVVFGGPAAISKEALEAIGKGAWA</sequence>
<gene>
    <name evidence="3" type="ORF">HLV38_01585</name>
</gene>
<accession>A0A6M8J5J8</accession>
<proteinExistence type="predicted"/>
<organism evidence="3 4">
    <name type="scientific">Berryella wangjianweii</name>
    <dbReference type="NCBI Taxonomy" id="2734634"/>
    <lineage>
        <taxon>Bacteria</taxon>
        <taxon>Bacillati</taxon>
        <taxon>Actinomycetota</taxon>
        <taxon>Coriobacteriia</taxon>
        <taxon>Eggerthellales</taxon>
        <taxon>Eggerthellaceae</taxon>
        <taxon>Berryella</taxon>
    </lineage>
</organism>
<dbReference type="Pfam" id="PF18957">
    <property type="entry name" value="RibLong"/>
    <property type="match status" value="1"/>
</dbReference>
<feature type="signal peptide" evidence="1">
    <location>
        <begin position="1"/>
        <end position="29"/>
    </location>
</feature>
<dbReference type="Pfam" id="PF04122">
    <property type="entry name" value="CW_binding_2"/>
    <property type="match status" value="3"/>
</dbReference>
<evidence type="ECO:0000313" key="4">
    <source>
        <dbReference type="Proteomes" id="UP000503297"/>
    </source>
</evidence>
<protein>
    <submittedName>
        <fullName evidence="3">Cell wall-binding repeat-containing protein</fullName>
    </submittedName>
</protein>
<evidence type="ECO:0000256" key="1">
    <source>
        <dbReference type="SAM" id="SignalP"/>
    </source>
</evidence>
<reference evidence="4" key="1">
    <citation type="submission" date="2020-05" db="EMBL/GenBank/DDBJ databases">
        <title>Novel species in genus Nocardioides.</title>
        <authorList>
            <person name="Zhang G."/>
        </authorList>
    </citation>
    <scope>NUCLEOTIDE SEQUENCE [LARGE SCALE GENOMIC DNA]</scope>
    <source>
        <strain evidence="4">zg-1050</strain>
    </source>
</reference>
<keyword evidence="4" id="KW-1185">Reference proteome</keyword>
<dbReference type="EMBL" id="CP053716">
    <property type="protein sequence ID" value="QKF06958.1"/>
    <property type="molecule type" value="Genomic_DNA"/>
</dbReference>
<dbReference type="InterPro" id="IPR044055">
    <property type="entry name" value="RibLong"/>
</dbReference>
<dbReference type="KEGG" id="bwa:HLV38_01585"/>
<dbReference type="InterPro" id="IPR051922">
    <property type="entry name" value="Bact_Sporulation_Assoc"/>
</dbReference>